<keyword evidence="3 5" id="KW-1133">Transmembrane helix</keyword>
<keyword evidence="2 5" id="KW-0812">Transmembrane</keyword>
<evidence type="ECO:0000256" key="5">
    <source>
        <dbReference type="SAM" id="Phobius"/>
    </source>
</evidence>
<comment type="caution">
    <text evidence="6">The sequence shown here is derived from an EMBL/GenBank/DDBJ whole genome shotgun (WGS) entry which is preliminary data.</text>
</comment>
<dbReference type="InterPro" id="IPR002657">
    <property type="entry name" value="BilAc:Na_symport/Acr3"/>
</dbReference>
<organism evidence="6 7">
    <name type="scientific">Paenibacillus aceris</name>
    <dbReference type="NCBI Taxonomy" id="869555"/>
    <lineage>
        <taxon>Bacteria</taxon>
        <taxon>Bacillati</taxon>
        <taxon>Bacillota</taxon>
        <taxon>Bacilli</taxon>
        <taxon>Bacillales</taxon>
        <taxon>Paenibacillaceae</taxon>
        <taxon>Paenibacillus</taxon>
    </lineage>
</organism>
<reference evidence="6 7" key="1">
    <citation type="submission" date="2021-03" db="EMBL/GenBank/DDBJ databases">
        <title>Genomic Encyclopedia of Type Strains, Phase IV (KMG-IV): sequencing the most valuable type-strain genomes for metagenomic binning, comparative biology and taxonomic classification.</title>
        <authorList>
            <person name="Goeker M."/>
        </authorList>
    </citation>
    <scope>NUCLEOTIDE SEQUENCE [LARGE SCALE GENOMIC DNA]</scope>
    <source>
        <strain evidence="6 7">DSM 24950</strain>
    </source>
</reference>
<dbReference type="Proteomes" id="UP001519344">
    <property type="component" value="Unassembled WGS sequence"/>
</dbReference>
<dbReference type="Gene3D" id="1.20.1530.20">
    <property type="match status" value="1"/>
</dbReference>
<feature type="transmembrane region" description="Helical" evidence="5">
    <location>
        <begin position="96"/>
        <end position="117"/>
    </location>
</feature>
<proteinExistence type="predicted"/>
<gene>
    <name evidence="6" type="ORF">J2Z65_005517</name>
</gene>
<feature type="transmembrane region" description="Helical" evidence="5">
    <location>
        <begin position="286"/>
        <end position="306"/>
    </location>
</feature>
<feature type="transmembrane region" description="Helical" evidence="5">
    <location>
        <begin position="12"/>
        <end position="31"/>
    </location>
</feature>
<dbReference type="RefSeq" id="WP_167065785.1">
    <property type="nucleotide sequence ID" value="NZ_JAAOZR010000044.1"/>
</dbReference>
<dbReference type="InterPro" id="IPR004710">
    <property type="entry name" value="Bilac:Na_transpt"/>
</dbReference>
<dbReference type="PANTHER" id="PTHR10361">
    <property type="entry name" value="SODIUM-BILE ACID COTRANSPORTER"/>
    <property type="match status" value="1"/>
</dbReference>
<protein>
    <submittedName>
        <fullName evidence="6">Na+-dependent transporter</fullName>
    </submittedName>
</protein>
<keyword evidence="4 5" id="KW-0472">Membrane</keyword>
<dbReference type="InterPro" id="IPR038770">
    <property type="entry name" value="Na+/solute_symporter_sf"/>
</dbReference>
<dbReference type="Pfam" id="PF01758">
    <property type="entry name" value="SBF"/>
    <property type="match status" value="1"/>
</dbReference>
<feature type="transmembrane region" description="Helical" evidence="5">
    <location>
        <begin position="124"/>
        <end position="146"/>
    </location>
</feature>
<sequence length="327" mass="35452">MLPQLNRQLEKILPLITPISVLIGVLLGSHLSGFSFLSPWLFAFMTFSGSISSSFKEFVKVVVQPLPFIATLLILHVGMPLVALGLGHAVYRHEPLTITGLILAAAIPTGITSFVWVAIYRGNIVLTLSIILMDTVLSPFVVPYTLSALVGTKVQMDSLAMMKGLFFMIVVPSLLGMLLNQWTQGKIKEQWSGRLGPFSKICMGIVVAINSSVIAPYLRDINAKLLGLAGFVLALASLGYILGWVVAKLMKWEQDVVVALTFNSGMRNISAGAVLAVAYFPPPVAIPVVLGMLFQQSLASLFGFLLNRKYALKSDTPNLTVNRAKHV</sequence>
<accession>A0ABS4I5R6</accession>
<evidence type="ECO:0000256" key="1">
    <source>
        <dbReference type="ARBA" id="ARBA00004141"/>
    </source>
</evidence>
<evidence type="ECO:0000313" key="6">
    <source>
        <dbReference type="EMBL" id="MBP1966258.1"/>
    </source>
</evidence>
<evidence type="ECO:0000256" key="4">
    <source>
        <dbReference type="ARBA" id="ARBA00023136"/>
    </source>
</evidence>
<evidence type="ECO:0000313" key="7">
    <source>
        <dbReference type="Proteomes" id="UP001519344"/>
    </source>
</evidence>
<feature type="transmembrane region" description="Helical" evidence="5">
    <location>
        <begin position="67"/>
        <end position="90"/>
    </location>
</feature>
<feature type="transmembrane region" description="Helical" evidence="5">
    <location>
        <begin position="158"/>
        <end position="180"/>
    </location>
</feature>
<keyword evidence="7" id="KW-1185">Reference proteome</keyword>
<dbReference type="EMBL" id="JAGGKV010000020">
    <property type="protein sequence ID" value="MBP1966258.1"/>
    <property type="molecule type" value="Genomic_DNA"/>
</dbReference>
<feature type="transmembrane region" description="Helical" evidence="5">
    <location>
        <begin position="201"/>
        <end position="219"/>
    </location>
</feature>
<evidence type="ECO:0000256" key="2">
    <source>
        <dbReference type="ARBA" id="ARBA00022692"/>
    </source>
</evidence>
<evidence type="ECO:0000256" key="3">
    <source>
        <dbReference type="ARBA" id="ARBA00022989"/>
    </source>
</evidence>
<dbReference type="PANTHER" id="PTHR10361:SF28">
    <property type="entry name" value="P3 PROTEIN-RELATED"/>
    <property type="match status" value="1"/>
</dbReference>
<comment type="subcellular location">
    <subcellularLocation>
        <location evidence="1">Membrane</location>
        <topology evidence="1">Multi-pass membrane protein</topology>
    </subcellularLocation>
</comment>
<name>A0ABS4I5R6_9BACL</name>
<feature type="transmembrane region" description="Helical" evidence="5">
    <location>
        <begin position="225"/>
        <end position="245"/>
    </location>
</feature>